<keyword evidence="4" id="KW-0808">Transferase</keyword>
<gene>
    <name evidence="10" type="ORF">C8J26_2247</name>
</gene>
<dbReference type="PANTHER" id="PTHR45453">
    <property type="entry name" value="PHOSPHATE REGULON SENSOR PROTEIN PHOR"/>
    <property type="match status" value="1"/>
</dbReference>
<evidence type="ECO:0000256" key="5">
    <source>
        <dbReference type="ARBA" id="ARBA00022777"/>
    </source>
</evidence>
<dbReference type="CDD" id="cd00082">
    <property type="entry name" value="HisKA"/>
    <property type="match status" value="1"/>
</dbReference>
<dbReference type="AlphaFoldDB" id="A0A2T5GMH7"/>
<proteinExistence type="predicted"/>
<dbReference type="PANTHER" id="PTHR45453:SF1">
    <property type="entry name" value="PHOSPHATE REGULON SENSOR PROTEIN PHOR"/>
    <property type="match status" value="1"/>
</dbReference>
<keyword evidence="11" id="KW-1185">Reference proteome</keyword>
<feature type="transmembrane region" description="Helical" evidence="8">
    <location>
        <begin position="6"/>
        <end position="26"/>
    </location>
</feature>
<keyword evidence="8" id="KW-0812">Transmembrane</keyword>
<comment type="caution">
    <text evidence="10">The sequence shown here is derived from an EMBL/GenBank/DDBJ whole genome shotgun (WGS) entry which is preliminary data.</text>
</comment>
<dbReference type="InterPro" id="IPR004358">
    <property type="entry name" value="Sig_transdc_His_kin-like_C"/>
</dbReference>
<comment type="catalytic activity">
    <reaction evidence="1">
        <text>ATP + protein L-histidine = ADP + protein N-phospho-L-histidine.</text>
        <dbReference type="EC" id="2.7.13.3"/>
    </reaction>
</comment>
<keyword evidence="5 10" id="KW-0418">Kinase</keyword>
<dbReference type="InterPro" id="IPR036097">
    <property type="entry name" value="HisK_dim/P_sf"/>
</dbReference>
<feature type="transmembrane region" description="Helical" evidence="8">
    <location>
        <begin position="33"/>
        <end position="51"/>
    </location>
</feature>
<evidence type="ECO:0000256" key="3">
    <source>
        <dbReference type="ARBA" id="ARBA00022553"/>
    </source>
</evidence>
<dbReference type="Pfam" id="PF00512">
    <property type="entry name" value="HisKA"/>
    <property type="match status" value="1"/>
</dbReference>
<keyword evidence="3" id="KW-0597">Phosphoprotein</keyword>
<evidence type="ECO:0000313" key="10">
    <source>
        <dbReference type="EMBL" id="PTQ60535.1"/>
    </source>
</evidence>
<dbReference type="GO" id="GO:0005886">
    <property type="term" value="C:plasma membrane"/>
    <property type="evidence" value="ECO:0007669"/>
    <property type="project" value="TreeGrafter"/>
</dbReference>
<dbReference type="Pfam" id="PF02518">
    <property type="entry name" value="HATPase_c"/>
    <property type="match status" value="1"/>
</dbReference>
<reference evidence="10 11" key="1">
    <citation type="submission" date="2018-04" db="EMBL/GenBank/DDBJ databases">
        <title>Genomic Encyclopedia of Type Strains, Phase III (KMG-III): the genomes of soil and plant-associated and newly described type strains.</title>
        <authorList>
            <person name="Whitman W."/>
        </authorList>
    </citation>
    <scope>NUCLEOTIDE SEQUENCE [LARGE SCALE GENOMIC DNA]</scope>
    <source>
        <strain evidence="10 11">MA101b</strain>
    </source>
</reference>
<dbReference type="PRINTS" id="PR00344">
    <property type="entry name" value="BCTRLSENSOR"/>
</dbReference>
<dbReference type="InterPro" id="IPR005467">
    <property type="entry name" value="His_kinase_dom"/>
</dbReference>
<dbReference type="SUPFAM" id="SSF55874">
    <property type="entry name" value="ATPase domain of HSP90 chaperone/DNA topoisomerase II/histidine kinase"/>
    <property type="match status" value="1"/>
</dbReference>
<dbReference type="GO" id="GO:0004721">
    <property type="term" value="F:phosphoprotein phosphatase activity"/>
    <property type="evidence" value="ECO:0007669"/>
    <property type="project" value="TreeGrafter"/>
</dbReference>
<dbReference type="InterPro" id="IPR003594">
    <property type="entry name" value="HATPase_dom"/>
</dbReference>
<dbReference type="EC" id="2.7.13.3" evidence="2"/>
<feature type="domain" description="Histidine kinase" evidence="9">
    <location>
        <begin position="179"/>
        <end position="398"/>
    </location>
</feature>
<keyword evidence="6" id="KW-0902">Two-component regulatory system</keyword>
<evidence type="ECO:0000256" key="2">
    <source>
        <dbReference type="ARBA" id="ARBA00012438"/>
    </source>
</evidence>
<dbReference type="RefSeq" id="WP_107957988.1">
    <property type="nucleotide sequence ID" value="NZ_JASPFP010000001.1"/>
</dbReference>
<dbReference type="SMART" id="SM00387">
    <property type="entry name" value="HATPase_c"/>
    <property type="match status" value="1"/>
</dbReference>
<protein>
    <recommendedName>
        <fullName evidence="2">histidine kinase</fullName>
        <ecNumber evidence="2">2.7.13.3</ecNumber>
    </recommendedName>
</protein>
<evidence type="ECO:0000256" key="7">
    <source>
        <dbReference type="ARBA" id="ARBA00023136"/>
    </source>
</evidence>
<evidence type="ECO:0000256" key="4">
    <source>
        <dbReference type="ARBA" id="ARBA00022679"/>
    </source>
</evidence>
<evidence type="ECO:0000256" key="1">
    <source>
        <dbReference type="ARBA" id="ARBA00000085"/>
    </source>
</evidence>
<dbReference type="Proteomes" id="UP000244189">
    <property type="component" value="Unassembled WGS sequence"/>
</dbReference>
<keyword evidence="8" id="KW-1133">Transmembrane helix</keyword>
<evidence type="ECO:0000256" key="8">
    <source>
        <dbReference type="SAM" id="Phobius"/>
    </source>
</evidence>
<dbReference type="InterPro" id="IPR000014">
    <property type="entry name" value="PAS"/>
</dbReference>
<dbReference type="Pfam" id="PF13188">
    <property type="entry name" value="PAS_8"/>
    <property type="match status" value="1"/>
</dbReference>
<dbReference type="Gene3D" id="1.10.287.130">
    <property type="match status" value="1"/>
</dbReference>
<dbReference type="SUPFAM" id="SSF47384">
    <property type="entry name" value="Homodimeric domain of signal transducing histidine kinase"/>
    <property type="match status" value="1"/>
</dbReference>
<accession>A0A2T5GMH7</accession>
<dbReference type="InterPro" id="IPR050351">
    <property type="entry name" value="BphY/WalK/GraS-like"/>
</dbReference>
<evidence type="ECO:0000259" key="9">
    <source>
        <dbReference type="PROSITE" id="PS50109"/>
    </source>
</evidence>
<organism evidence="10 11">
    <name type="scientific">Sphingomonas aurantiaca</name>
    <dbReference type="NCBI Taxonomy" id="185949"/>
    <lineage>
        <taxon>Bacteria</taxon>
        <taxon>Pseudomonadati</taxon>
        <taxon>Pseudomonadota</taxon>
        <taxon>Alphaproteobacteria</taxon>
        <taxon>Sphingomonadales</taxon>
        <taxon>Sphingomonadaceae</taxon>
        <taxon>Sphingomonas</taxon>
    </lineage>
</organism>
<dbReference type="Gene3D" id="3.30.565.10">
    <property type="entry name" value="Histidine kinase-like ATPase, C-terminal domain"/>
    <property type="match status" value="1"/>
</dbReference>
<dbReference type="EMBL" id="QAOG01000003">
    <property type="protein sequence ID" value="PTQ60535.1"/>
    <property type="molecule type" value="Genomic_DNA"/>
</dbReference>
<sequence length="408" mass="43552">MLSGFGLRTFWAIVVVIVAAIAVFAITHDIQGAIVAVVGGIAAALVAAGTGDETAAPDESTAMTPSVLDDVLDAIVAPVMLVQDGRVVLANRAARTLLGTHILGEDARVAIRHPAAAERLGTPGPIDGERPIELVGLGTRDQRWEMLLSETSEGQRIVYLVDQTGNYAAERMRIDFVANASHELRTPLASILGFIETLRDEAGEDAEVRARFLKVMDDEARRMQRLVEDLISLSRIEAEKFRLPDQAVDLAQLVEDTREELADAAGDRGQDLVATIAPNLATVSGDRVQLSQMLHNLIGNAMKYGRAGTPVTIALKRDDAGMIRLSIRDEGDGIAAVHIPRLTERFYRADAGRSRSLGGTGLGLAIVKHIVERHRGRLDIVSQVGVGTTVSVILPPSSATPKGGVIKG</sequence>
<dbReference type="GO" id="GO:0000155">
    <property type="term" value="F:phosphorelay sensor kinase activity"/>
    <property type="evidence" value="ECO:0007669"/>
    <property type="project" value="InterPro"/>
</dbReference>
<dbReference type="FunFam" id="3.30.565.10:FF:000006">
    <property type="entry name" value="Sensor histidine kinase WalK"/>
    <property type="match status" value="1"/>
</dbReference>
<evidence type="ECO:0000256" key="6">
    <source>
        <dbReference type="ARBA" id="ARBA00023012"/>
    </source>
</evidence>
<dbReference type="InterPro" id="IPR003661">
    <property type="entry name" value="HisK_dim/P_dom"/>
</dbReference>
<dbReference type="SMART" id="SM00388">
    <property type="entry name" value="HisKA"/>
    <property type="match status" value="1"/>
</dbReference>
<dbReference type="PROSITE" id="PS50109">
    <property type="entry name" value="HIS_KIN"/>
    <property type="match status" value="1"/>
</dbReference>
<dbReference type="FunFam" id="1.10.287.130:FF:000001">
    <property type="entry name" value="Two-component sensor histidine kinase"/>
    <property type="match status" value="1"/>
</dbReference>
<keyword evidence="7 8" id="KW-0472">Membrane</keyword>
<name>A0A2T5GMH7_9SPHN</name>
<dbReference type="GO" id="GO:0016036">
    <property type="term" value="P:cellular response to phosphate starvation"/>
    <property type="evidence" value="ECO:0007669"/>
    <property type="project" value="TreeGrafter"/>
</dbReference>
<evidence type="ECO:0000313" key="11">
    <source>
        <dbReference type="Proteomes" id="UP000244189"/>
    </source>
</evidence>
<dbReference type="InterPro" id="IPR036890">
    <property type="entry name" value="HATPase_C_sf"/>
</dbReference>